<comment type="similarity">
    <text evidence="2">Belongs to the SNF2/RAD54 helicase family.</text>
</comment>
<dbReference type="PaxDb" id="2903-EOD31716"/>
<dbReference type="OMA" id="RKMLEKX"/>
<evidence type="ECO:0008006" key="14">
    <source>
        <dbReference type="Google" id="ProtNLM"/>
    </source>
</evidence>
<dbReference type="InterPro" id="IPR049730">
    <property type="entry name" value="SNF2/RAD54-like_C"/>
</dbReference>
<evidence type="ECO:0000256" key="5">
    <source>
        <dbReference type="ARBA" id="ARBA00022806"/>
    </source>
</evidence>
<evidence type="ECO:0000256" key="6">
    <source>
        <dbReference type="ARBA" id="ARBA00022840"/>
    </source>
</evidence>
<dbReference type="GO" id="GO:0005634">
    <property type="term" value="C:nucleus"/>
    <property type="evidence" value="ECO:0007669"/>
    <property type="project" value="UniProtKB-SubCell"/>
</dbReference>
<dbReference type="SUPFAM" id="SSF52540">
    <property type="entry name" value="P-loop containing nucleoside triphosphate hydrolases"/>
    <property type="match status" value="3"/>
</dbReference>
<evidence type="ECO:0000256" key="9">
    <source>
        <dbReference type="SAM" id="MobiDB-lite"/>
    </source>
</evidence>
<feature type="region of interest" description="Disordered" evidence="9">
    <location>
        <begin position="1"/>
        <end position="62"/>
    </location>
</feature>
<keyword evidence="3" id="KW-0547">Nucleotide-binding</keyword>
<dbReference type="HOGENOM" id="CLU_000315_17_1_1"/>
<dbReference type="SMART" id="SM00487">
    <property type="entry name" value="DEXDc"/>
    <property type="match status" value="1"/>
</dbReference>
<proteinExistence type="inferred from homology"/>
<dbReference type="GeneID" id="17276971"/>
<evidence type="ECO:0000256" key="4">
    <source>
        <dbReference type="ARBA" id="ARBA00022801"/>
    </source>
</evidence>
<dbReference type="EnsemblProtists" id="EOD31716">
    <property type="protein sequence ID" value="EOD31716"/>
    <property type="gene ID" value="EMIHUDRAFT_456239"/>
</dbReference>
<dbReference type="Pfam" id="PF00176">
    <property type="entry name" value="SNF2-rel_dom"/>
    <property type="match status" value="1"/>
</dbReference>
<dbReference type="GO" id="GO:0016787">
    <property type="term" value="F:hydrolase activity"/>
    <property type="evidence" value="ECO:0007669"/>
    <property type="project" value="UniProtKB-KW"/>
</dbReference>
<keyword evidence="8" id="KW-0539">Nucleus</keyword>
<dbReference type="AlphaFoldDB" id="A0A0D3K7I1"/>
<evidence type="ECO:0000259" key="11">
    <source>
        <dbReference type="PROSITE" id="PS51194"/>
    </source>
</evidence>
<keyword evidence="7" id="KW-0175">Coiled coil</keyword>
<keyword evidence="6" id="KW-0067">ATP-binding</keyword>
<dbReference type="Gene3D" id="3.40.50.10810">
    <property type="entry name" value="Tandem AAA-ATPase domain"/>
    <property type="match status" value="1"/>
</dbReference>
<protein>
    <recommendedName>
        <fullName evidence="14">Helicase</fullName>
    </recommendedName>
</protein>
<feature type="domain" description="Helicase ATP-binding" evidence="10">
    <location>
        <begin position="134"/>
        <end position="292"/>
    </location>
</feature>
<dbReference type="GO" id="GO:0005524">
    <property type="term" value="F:ATP binding"/>
    <property type="evidence" value="ECO:0007669"/>
    <property type="project" value="UniProtKB-KW"/>
</dbReference>
<name>A0A0D3K7I1_EMIH1</name>
<sequence length="657" mass="73227">MASEDSPAAKRAKTEEGAGSSSPDDGPVVVTKAMEEEEAKMMAESEKEAEKQRLKDMDSKDLRNATTEDKVARLDQLLSKSVAYSEFLANKIKKEGEGADAVVDGSVRGPALPQPKHIVGQMRPYQLVGVHWMVGLYENGLNGILGDEMGLGKTIQSIALLAHLKEKSVAGPFMVVGPLSCLQNWHNEFKKWAPSIPSLVYHGSKEERTQMRGTHYRKGDGSMPVMITSYEIVIRDATALSKIGWKFIIIDEGHRLKNMNCRLIRELKRICGTPLQNNLTELWSLLNFLLPSIFDDLDSVSLSSLRQAWFDFDFTQEDNDDKVMKGEKGEQTEYILYASLSEWQQQQYKEILNKNLSTSDGKAAVTLNNLLMQLRKCCNHPYLFESGRPVGEEAVDEVLVQASGKMLLLDRLMAKLTKNGHKALLPSLREYCALRSYKCCRLDGGVSAEDRTQAMTEAWWWAMNDFNSDKSIDVFLLSTRAGGLGVNLVSADEVPLFTRVLLWTGGLGVNLVSADTCIIFDSDWNPHMDLQAQDRCHRIGQTKRVMVYRLAACGTVEEQILVKAKQKLKLEQLVVSKGKFKDIGKKTDRSERIAEDELQELLAFDPSKSALGRENKVITDEELAVVLDRSGKVQAGKGFMAVDKTTSAFDAAQRGES</sequence>
<dbReference type="KEGG" id="ehx:EMIHUDRAFT_456239"/>
<evidence type="ECO:0000256" key="3">
    <source>
        <dbReference type="ARBA" id="ARBA00022741"/>
    </source>
</evidence>
<dbReference type="PROSITE" id="PS51194">
    <property type="entry name" value="HELICASE_CTER"/>
    <property type="match status" value="1"/>
</dbReference>
<dbReference type="SMART" id="SM00490">
    <property type="entry name" value="HELICc"/>
    <property type="match status" value="1"/>
</dbReference>
<dbReference type="RefSeq" id="XP_005784145.1">
    <property type="nucleotide sequence ID" value="XM_005784088.1"/>
</dbReference>
<reference evidence="12" key="2">
    <citation type="submission" date="2024-10" db="UniProtKB">
        <authorList>
            <consortium name="EnsemblProtists"/>
        </authorList>
    </citation>
    <scope>IDENTIFICATION</scope>
</reference>
<reference evidence="13" key="1">
    <citation type="journal article" date="2013" name="Nature">
        <title>Pan genome of the phytoplankton Emiliania underpins its global distribution.</title>
        <authorList>
            <person name="Read B.A."/>
            <person name="Kegel J."/>
            <person name="Klute M.J."/>
            <person name="Kuo A."/>
            <person name="Lefebvre S.C."/>
            <person name="Maumus F."/>
            <person name="Mayer C."/>
            <person name="Miller J."/>
            <person name="Monier A."/>
            <person name="Salamov A."/>
            <person name="Young J."/>
            <person name="Aguilar M."/>
            <person name="Claverie J.M."/>
            <person name="Frickenhaus S."/>
            <person name="Gonzalez K."/>
            <person name="Herman E.K."/>
            <person name="Lin Y.C."/>
            <person name="Napier J."/>
            <person name="Ogata H."/>
            <person name="Sarno A.F."/>
            <person name="Shmutz J."/>
            <person name="Schroeder D."/>
            <person name="de Vargas C."/>
            <person name="Verret F."/>
            <person name="von Dassow P."/>
            <person name="Valentin K."/>
            <person name="Van de Peer Y."/>
            <person name="Wheeler G."/>
            <person name="Dacks J.B."/>
            <person name="Delwiche C.F."/>
            <person name="Dyhrman S.T."/>
            <person name="Glockner G."/>
            <person name="John U."/>
            <person name="Richards T."/>
            <person name="Worden A.Z."/>
            <person name="Zhang X."/>
            <person name="Grigoriev I.V."/>
            <person name="Allen A.E."/>
            <person name="Bidle K."/>
            <person name="Borodovsky M."/>
            <person name="Bowler C."/>
            <person name="Brownlee C."/>
            <person name="Cock J.M."/>
            <person name="Elias M."/>
            <person name="Gladyshev V.N."/>
            <person name="Groth M."/>
            <person name="Guda C."/>
            <person name="Hadaegh A."/>
            <person name="Iglesias-Rodriguez M.D."/>
            <person name="Jenkins J."/>
            <person name="Jones B.M."/>
            <person name="Lawson T."/>
            <person name="Leese F."/>
            <person name="Lindquist E."/>
            <person name="Lobanov A."/>
            <person name="Lomsadze A."/>
            <person name="Malik S.B."/>
            <person name="Marsh M.E."/>
            <person name="Mackinder L."/>
            <person name="Mock T."/>
            <person name="Mueller-Roeber B."/>
            <person name="Pagarete A."/>
            <person name="Parker M."/>
            <person name="Probert I."/>
            <person name="Quesneville H."/>
            <person name="Raines C."/>
            <person name="Rensing S.A."/>
            <person name="Riano-Pachon D.M."/>
            <person name="Richier S."/>
            <person name="Rokitta S."/>
            <person name="Shiraiwa Y."/>
            <person name="Soanes D.M."/>
            <person name="van der Giezen M."/>
            <person name="Wahlund T.M."/>
            <person name="Williams B."/>
            <person name="Wilson W."/>
            <person name="Wolfe G."/>
            <person name="Wurch L.L."/>
        </authorList>
    </citation>
    <scope>NUCLEOTIDE SEQUENCE</scope>
</reference>
<dbReference type="PROSITE" id="PS51192">
    <property type="entry name" value="HELICASE_ATP_BIND_1"/>
    <property type="match status" value="1"/>
</dbReference>
<evidence type="ECO:0000313" key="12">
    <source>
        <dbReference type="EnsemblProtists" id="EOD31716"/>
    </source>
</evidence>
<keyword evidence="13" id="KW-1185">Reference proteome</keyword>
<dbReference type="InterPro" id="IPR000330">
    <property type="entry name" value="SNF2_N"/>
</dbReference>
<keyword evidence="5" id="KW-0347">Helicase</keyword>
<evidence type="ECO:0000259" key="10">
    <source>
        <dbReference type="PROSITE" id="PS51192"/>
    </source>
</evidence>
<dbReference type="InterPro" id="IPR014001">
    <property type="entry name" value="Helicase_ATP-bd"/>
</dbReference>
<dbReference type="InterPro" id="IPR001650">
    <property type="entry name" value="Helicase_C-like"/>
</dbReference>
<dbReference type="InterPro" id="IPR027417">
    <property type="entry name" value="P-loop_NTPase"/>
</dbReference>
<dbReference type="Proteomes" id="UP000013827">
    <property type="component" value="Unassembled WGS sequence"/>
</dbReference>
<evidence type="ECO:0000256" key="7">
    <source>
        <dbReference type="ARBA" id="ARBA00023054"/>
    </source>
</evidence>
<dbReference type="Pfam" id="PF00271">
    <property type="entry name" value="Helicase_C"/>
    <property type="match status" value="1"/>
</dbReference>
<dbReference type="InterPro" id="IPR038718">
    <property type="entry name" value="SNF2-like_sf"/>
</dbReference>
<organism evidence="12 13">
    <name type="scientific">Emiliania huxleyi (strain CCMP1516)</name>
    <dbReference type="NCBI Taxonomy" id="280463"/>
    <lineage>
        <taxon>Eukaryota</taxon>
        <taxon>Haptista</taxon>
        <taxon>Haptophyta</taxon>
        <taxon>Prymnesiophyceae</taxon>
        <taxon>Isochrysidales</taxon>
        <taxon>Noelaerhabdaceae</taxon>
        <taxon>Emiliania</taxon>
    </lineage>
</organism>
<evidence type="ECO:0000313" key="13">
    <source>
        <dbReference type="Proteomes" id="UP000013827"/>
    </source>
</evidence>
<dbReference type="Gene3D" id="3.40.50.300">
    <property type="entry name" value="P-loop containing nucleotide triphosphate hydrolases"/>
    <property type="match status" value="2"/>
</dbReference>
<dbReference type="CDD" id="cd18793">
    <property type="entry name" value="SF2_C_SNF"/>
    <property type="match status" value="1"/>
</dbReference>
<feature type="compositionally biased region" description="Basic and acidic residues" evidence="9">
    <location>
        <begin position="39"/>
        <end position="62"/>
    </location>
</feature>
<dbReference type="FunFam" id="3.40.50.10810:FF:000015">
    <property type="entry name" value="lymphoid-specific helicase isoform X1"/>
    <property type="match status" value="1"/>
</dbReference>
<dbReference type="STRING" id="2903.R1F8I1"/>
<accession>A0A0D3K7I1</accession>
<dbReference type="PANTHER" id="PTHR10799">
    <property type="entry name" value="SNF2/RAD54 HELICASE FAMILY"/>
    <property type="match status" value="1"/>
</dbReference>
<evidence type="ECO:0000256" key="2">
    <source>
        <dbReference type="ARBA" id="ARBA00007025"/>
    </source>
</evidence>
<evidence type="ECO:0000256" key="1">
    <source>
        <dbReference type="ARBA" id="ARBA00004123"/>
    </source>
</evidence>
<evidence type="ECO:0000256" key="8">
    <source>
        <dbReference type="ARBA" id="ARBA00023242"/>
    </source>
</evidence>
<dbReference type="GO" id="GO:0004386">
    <property type="term" value="F:helicase activity"/>
    <property type="evidence" value="ECO:0007669"/>
    <property type="project" value="UniProtKB-KW"/>
</dbReference>
<feature type="domain" description="Helicase C-terminal" evidence="11">
    <location>
        <begin position="394"/>
        <end position="584"/>
    </location>
</feature>
<comment type="subcellular location">
    <subcellularLocation>
        <location evidence="1">Nucleus</location>
    </subcellularLocation>
</comment>
<dbReference type="eggNOG" id="KOG0385">
    <property type="taxonomic scope" value="Eukaryota"/>
</dbReference>
<keyword evidence="4" id="KW-0378">Hydrolase</keyword>